<evidence type="ECO:0000256" key="1">
    <source>
        <dbReference type="ARBA" id="ARBA00022468"/>
    </source>
</evidence>
<keyword evidence="1" id="KW-0343">GTPase activation</keyword>
<reference evidence="3 4" key="1">
    <citation type="submission" date="2021-06" db="EMBL/GenBank/DDBJ databases">
        <title>Caerostris darwini draft genome.</title>
        <authorList>
            <person name="Kono N."/>
            <person name="Arakawa K."/>
        </authorList>
    </citation>
    <scope>NUCLEOTIDE SEQUENCE [LARGE SCALE GENOMIC DNA]</scope>
</reference>
<dbReference type="PANTHER" id="PTHR15711:SF25">
    <property type="entry name" value="RADISH, ISOFORM I"/>
    <property type="match status" value="1"/>
</dbReference>
<protein>
    <submittedName>
        <fullName evidence="3">Signal-induced proliferation-associated 1-like protein 2</fullName>
    </submittedName>
</protein>
<dbReference type="InterPro" id="IPR050989">
    <property type="entry name" value="Rap1_Ran_GAP"/>
</dbReference>
<dbReference type="PANTHER" id="PTHR15711">
    <property type="entry name" value="RAP GTPASE-ACTIVATING PROTEIN"/>
    <property type="match status" value="1"/>
</dbReference>
<organism evidence="3 4">
    <name type="scientific">Caerostris darwini</name>
    <dbReference type="NCBI Taxonomy" id="1538125"/>
    <lineage>
        <taxon>Eukaryota</taxon>
        <taxon>Metazoa</taxon>
        <taxon>Ecdysozoa</taxon>
        <taxon>Arthropoda</taxon>
        <taxon>Chelicerata</taxon>
        <taxon>Arachnida</taxon>
        <taxon>Araneae</taxon>
        <taxon>Araneomorphae</taxon>
        <taxon>Entelegynae</taxon>
        <taxon>Araneoidea</taxon>
        <taxon>Araneidae</taxon>
        <taxon>Caerostris</taxon>
    </lineage>
</organism>
<evidence type="ECO:0000313" key="3">
    <source>
        <dbReference type="EMBL" id="GIY77769.1"/>
    </source>
</evidence>
<sequence length="163" mass="18364">MLRTVSYCLHGLVPASCICADRYDREAVVKALGDEAGLKPQLVLGQLSSTPDELLKLDQVFLKTELKVGVILIKEGQCTEEQILDNQKNTPLFDEFLSVLGERIRLKGFDKYKGGLDSVHDLTGKEAVYTTWRGIEMMFHVSTLLPHEEYDPQKVRDSKTHSI</sequence>
<dbReference type="GO" id="GO:0005737">
    <property type="term" value="C:cytoplasm"/>
    <property type="evidence" value="ECO:0007669"/>
    <property type="project" value="TreeGrafter"/>
</dbReference>
<dbReference type="InterPro" id="IPR000331">
    <property type="entry name" value="Rap/Ran_GAP_dom"/>
</dbReference>
<proteinExistence type="predicted"/>
<name>A0AAV4W6D4_9ARAC</name>
<dbReference type="PROSITE" id="PS50085">
    <property type="entry name" value="RAPGAP"/>
    <property type="match status" value="1"/>
</dbReference>
<dbReference type="Proteomes" id="UP001054837">
    <property type="component" value="Unassembled WGS sequence"/>
</dbReference>
<dbReference type="GO" id="GO:0051056">
    <property type="term" value="P:regulation of small GTPase mediated signal transduction"/>
    <property type="evidence" value="ECO:0007669"/>
    <property type="project" value="InterPro"/>
</dbReference>
<dbReference type="SUPFAM" id="SSF111347">
    <property type="entry name" value="Rap/Ran-GAP"/>
    <property type="match status" value="1"/>
</dbReference>
<accession>A0AAV4W6D4</accession>
<evidence type="ECO:0000259" key="2">
    <source>
        <dbReference type="PROSITE" id="PS50085"/>
    </source>
</evidence>
<dbReference type="Gene3D" id="3.40.50.11210">
    <property type="entry name" value="Rap/Ran-GAP"/>
    <property type="match status" value="1"/>
</dbReference>
<feature type="domain" description="Rap-GAP" evidence="2">
    <location>
        <begin position="54"/>
        <end position="163"/>
    </location>
</feature>
<keyword evidence="4" id="KW-1185">Reference proteome</keyword>
<dbReference type="AlphaFoldDB" id="A0AAV4W6D4"/>
<dbReference type="Pfam" id="PF02145">
    <property type="entry name" value="Rap_GAP"/>
    <property type="match status" value="1"/>
</dbReference>
<dbReference type="InterPro" id="IPR035974">
    <property type="entry name" value="Rap/Ran-GAP_sf"/>
</dbReference>
<gene>
    <name evidence="3" type="primary">Sipa1l2</name>
    <name evidence="3" type="ORF">CDAR_300421</name>
</gene>
<comment type="caution">
    <text evidence="3">The sequence shown here is derived from an EMBL/GenBank/DDBJ whole genome shotgun (WGS) entry which is preliminary data.</text>
</comment>
<evidence type="ECO:0000313" key="4">
    <source>
        <dbReference type="Proteomes" id="UP001054837"/>
    </source>
</evidence>
<dbReference type="EMBL" id="BPLQ01014170">
    <property type="protein sequence ID" value="GIY77769.1"/>
    <property type="molecule type" value="Genomic_DNA"/>
</dbReference>
<dbReference type="GO" id="GO:0005096">
    <property type="term" value="F:GTPase activator activity"/>
    <property type="evidence" value="ECO:0007669"/>
    <property type="project" value="UniProtKB-KW"/>
</dbReference>